<feature type="transmembrane region" description="Helical" evidence="6">
    <location>
        <begin position="370"/>
        <end position="391"/>
    </location>
</feature>
<feature type="transmembrane region" description="Helical" evidence="6">
    <location>
        <begin position="20"/>
        <end position="41"/>
    </location>
</feature>
<feature type="transmembrane region" description="Helical" evidence="6">
    <location>
        <begin position="325"/>
        <end position="349"/>
    </location>
</feature>
<feature type="domain" description="ABC3 transporter permease C-terminal" evidence="7">
    <location>
        <begin position="328"/>
        <end position="477"/>
    </location>
</feature>
<dbReference type="PANTHER" id="PTHR30572">
    <property type="entry name" value="MEMBRANE COMPONENT OF TRANSPORTER-RELATED"/>
    <property type="match status" value="1"/>
</dbReference>
<dbReference type="EMBL" id="QRCT01000049">
    <property type="protein sequence ID" value="RDU22486.1"/>
    <property type="molecule type" value="Genomic_DNA"/>
</dbReference>
<dbReference type="AlphaFoldDB" id="A0A371ASD9"/>
<dbReference type="Pfam" id="PF02687">
    <property type="entry name" value="FtsX"/>
    <property type="match status" value="1"/>
</dbReference>
<keyword evidence="9" id="KW-1185">Reference proteome</keyword>
<organism evidence="8 9">
    <name type="scientific">Anaerosacchariphilus polymeriproducens</name>
    <dbReference type="NCBI Taxonomy" id="1812858"/>
    <lineage>
        <taxon>Bacteria</taxon>
        <taxon>Bacillati</taxon>
        <taxon>Bacillota</taxon>
        <taxon>Clostridia</taxon>
        <taxon>Lachnospirales</taxon>
        <taxon>Lachnospiraceae</taxon>
        <taxon>Anaerosacchariphilus</taxon>
    </lineage>
</organism>
<evidence type="ECO:0000256" key="6">
    <source>
        <dbReference type="SAM" id="Phobius"/>
    </source>
</evidence>
<dbReference type="InterPro" id="IPR003838">
    <property type="entry name" value="ABC3_permease_C"/>
</dbReference>
<dbReference type="RefSeq" id="WP_115482896.1">
    <property type="nucleotide sequence ID" value="NZ_QRCT01000049.1"/>
</dbReference>
<keyword evidence="2" id="KW-1003">Cell membrane</keyword>
<protein>
    <recommendedName>
        <fullName evidence="7">ABC3 transporter permease C-terminal domain-containing protein</fullName>
    </recommendedName>
</protein>
<comment type="caution">
    <text evidence="8">The sequence shown here is derived from an EMBL/GenBank/DDBJ whole genome shotgun (WGS) entry which is preliminary data.</text>
</comment>
<evidence type="ECO:0000256" key="1">
    <source>
        <dbReference type="ARBA" id="ARBA00004651"/>
    </source>
</evidence>
<keyword evidence="4 6" id="KW-1133">Transmembrane helix</keyword>
<accession>A0A371ASD9</accession>
<dbReference type="InterPro" id="IPR050250">
    <property type="entry name" value="Macrolide_Exporter_MacB"/>
</dbReference>
<evidence type="ECO:0000256" key="5">
    <source>
        <dbReference type="ARBA" id="ARBA00023136"/>
    </source>
</evidence>
<reference evidence="8 9" key="1">
    <citation type="submission" date="2018-07" db="EMBL/GenBank/DDBJ databases">
        <title>Anaerosacharophilus polymeroproducens gen. nov. sp. nov., an anaerobic bacterium isolated from salt field.</title>
        <authorList>
            <person name="Kim W."/>
            <person name="Yang S.-H."/>
            <person name="Oh J."/>
            <person name="Lee J.-H."/>
            <person name="Kwon K.K."/>
        </authorList>
    </citation>
    <scope>NUCLEOTIDE SEQUENCE [LARGE SCALE GENOMIC DNA]</scope>
    <source>
        <strain evidence="8 9">MCWD5</strain>
    </source>
</reference>
<feature type="transmembrane region" description="Helical" evidence="6">
    <location>
        <begin position="457"/>
        <end position="477"/>
    </location>
</feature>
<evidence type="ECO:0000256" key="2">
    <source>
        <dbReference type="ARBA" id="ARBA00022475"/>
    </source>
</evidence>
<evidence type="ECO:0000313" key="9">
    <source>
        <dbReference type="Proteomes" id="UP000255036"/>
    </source>
</evidence>
<dbReference type="GO" id="GO:0022857">
    <property type="term" value="F:transmembrane transporter activity"/>
    <property type="evidence" value="ECO:0007669"/>
    <property type="project" value="TreeGrafter"/>
</dbReference>
<proteinExistence type="predicted"/>
<dbReference type="GO" id="GO:0005886">
    <property type="term" value="C:plasma membrane"/>
    <property type="evidence" value="ECO:0007669"/>
    <property type="project" value="UniProtKB-SubCell"/>
</dbReference>
<comment type="subcellular location">
    <subcellularLocation>
        <location evidence="1">Cell membrane</location>
        <topology evidence="1">Multi-pass membrane protein</topology>
    </subcellularLocation>
</comment>
<keyword evidence="3 6" id="KW-0812">Transmembrane</keyword>
<keyword evidence="5 6" id="KW-0472">Membrane</keyword>
<dbReference type="PANTHER" id="PTHR30572:SF9">
    <property type="entry name" value="ABC TRANSPORTER PERMEASE PROTEIN"/>
    <property type="match status" value="1"/>
</dbReference>
<evidence type="ECO:0000256" key="4">
    <source>
        <dbReference type="ARBA" id="ARBA00022989"/>
    </source>
</evidence>
<dbReference type="Proteomes" id="UP000255036">
    <property type="component" value="Unassembled WGS sequence"/>
</dbReference>
<sequence>MNSFQRAVLYNIRKIRKNLIFFCILLFMTITVLIGLSIYLATNHEIETLRETIGGSFKIEAVYNKEDPSVWEIRQEDGTMQYTGPQVDDELIEKVTKIEGIKFYNAVFTWELYTDDLELFHGLFTYVNQIEEEKERGAEMLEKTTSFIGNTNTENSSYFRNGSFDLVEGTHIREGDLYKVLISKNLAEYNNLKIGDAFTVSLRESTGSKEDNPYKLKCPPFDMEIAGIFEVKSGIAESEMVPETSISDNLIFTTIDFSKKVLFYLNEKKCPYDNCTFFVKDPKELITVIDEVKLKNIVKMNYFTIQEDDSMYKESVAPLKVMKTLLAIFVGIIMGACSLLLFIILNIRVKGRTRETGIMLSLGISFKSITYQYIFECIIIALFAFLLSFAVSKGIASQIGNYVLEKVTPKQEDTLKKITKEDAIHNQAQELTEDMLNVKASVKTPDYLLIKVGVGEFLIVILVEIIIICLSVSWEILKLFRKNPKEILLYY</sequence>
<dbReference type="OrthoDB" id="9812886at2"/>
<evidence type="ECO:0000259" key="7">
    <source>
        <dbReference type="Pfam" id="PF02687"/>
    </source>
</evidence>
<gene>
    <name evidence="8" type="ORF">DWV06_14450</name>
</gene>
<name>A0A371ASD9_9FIRM</name>
<evidence type="ECO:0000313" key="8">
    <source>
        <dbReference type="EMBL" id="RDU22486.1"/>
    </source>
</evidence>
<evidence type="ECO:0000256" key="3">
    <source>
        <dbReference type="ARBA" id="ARBA00022692"/>
    </source>
</evidence>